<evidence type="ECO:0000313" key="2">
    <source>
        <dbReference type="Proteomes" id="UP000626109"/>
    </source>
</evidence>
<reference evidence="1" key="1">
    <citation type="submission" date="2021-02" db="EMBL/GenBank/DDBJ databases">
        <authorList>
            <person name="Dougan E. K."/>
            <person name="Rhodes N."/>
            <person name="Thang M."/>
            <person name="Chan C."/>
        </authorList>
    </citation>
    <scope>NUCLEOTIDE SEQUENCE</scope>
</reference>
<organism evidence="1 2">
    <name type="scientific">Polarella glacialis</name>
    <name type="common">Dinoflagellate</name>
    <dbReference type="NCBI Taxonomy" id="89957"/>
    <lineage>
        <taxon>Eukaryota</taxon>
        <taxon>Sar</taxon>
        <taxon>Alveolata</taxon>
        <taxon>Dinophyceae</taxon>
        <taxon>Suessiales</taxon>
        <taxon>Suessiaceae</taxon>
        <taxon>Polarella</taxon>
    </lineage>
</organism>
<dbReference type="EMBL" id="CAJNNW010019519">
    <property type="protein sequence ID" value="CAE8664661.1"/>
    <property type="molecule type" value="Genomic_DNA"/>
</dbReference>
<name>A0A813J6Y4_POLGL</name>
<accession>A0A813J6Y4</accession>
<dbReference type="Proteomes" id="UP000626109">
    <property type="component" value="Unassembled WGS sequence"/>
</dbReference>
<protein>
    <submittedName>
        <fullName evidence="1">Uncharacterized protein</fullName>
    </submittedName>
</protein>
<proteinExistence type="predicted"/>
<comment type="caution">
    <text evidence="1">The sequence shown here is derived from an EMBL/GenBank/DDBJ whole genome shotgun (WGS) entry which is preliminary data.</text>
</comment>
<dbReference type="AlphaFoldDB" id="A0A813J6Y4"/>
<evidence type="ECO:0000313" key="1">
    <source>
        <dbReference type="EMBL" id="CAE8664661.1"/>
    </source>
</evidence>
<gene>
    <name evidence="1" type="ORF">PGLA2088_LOCUS15678</name>
</gene>
<sequence>MQTGLQFPRRCGRLDDWHGPDATWMPLSCRCLPMSTLVPMSCAEHSGAAEKRSPSCARLEESQAVCSGSCSYSDVRSYSNVHQLQCLLRAARSKGFPTPPNTASINSNCA</sequence>